<sequence>MPKSDRVPAADLPPGAVRPAGHWAVANDRGRLAAVSRRC</sequence>
<proteinExistence type="predicted"/>
<comment type="caution">
    <text evidence="2">The sequence shown here is derived from an EMBL/GenBank/DDBJ whole genome shotgun (WGS) entry which is preliminary data.</text>
</comment>
<organism evidence="2 3">
    <name type="scientific">Modestobacter versicolor</name>
    <dbReference type="NCBI Taxonomy" id="429133"/>
    <lineage>
        <taxon>Bacteria</taxon>
        <taxon>Bacillati</taxon>
        <taxon>Actinomycetota</taxon>
        <taxon>Actinomycetes</taxon>
        <taxon>Geodermatophilales</taxon>
        <taxon>Geodermatophilaceae</taxon>
        <taxon>Modestobacter</taxon>
    </lineage>
</organism>
<dbReference type="AlphaFoldDB" id="A0A323V7I3"/>
<keyword evidence="3" id="KW-1185">Reference proteome</keyword>
<gene>
    <name evidence="2" type="ORF">DMO24_21615</name>
</gene>
<evidence type="ECO:0000313" key="3">
    <source>
        <dbReference type="Proteomes" id="UP000247602"/>
    </source>
</evidence>
<name>A0A323V7I3_9ACTN</name>
<evidence type="ECO:0000313" key="2">
    <source>
        <dbReference type="EMBL" id="PZA19276.1"/>
    </source>
</evidence>
<evidence type="ECO:0000256" key="1">
    <source>
        <dbReference type="SAM" id="MobiDB-lite"/>
    </source>
</evidence>
<accession>A0A323V7I3</accession>
<protein>
    <submittedName>
        <fullName evidence="2">Rieske (2Fe-2S) protein</fullName>
    </submittedName>
</protein>
<dbReference type="Proteomes" id="UP000247602">
    <property type="component" value="Unassembled WGS sequence"/>
</dbReference>
<feature type="region of interest" description="Disordered" evidence="1">
    <location>
        <begin position="1"/>
        <end position="20"/>
    </location>
</feature>
<dbReference type="EMBL" id="QKNV01000379">
    <property type="protein sequence ID" value="PZA19276.1"/>
    <property type="molecule type" value="Genomic_DNA"/>
</dbReference>
<feature type="non-terminal residue" evidence="2">
    <location>
        <position position="39"/>
    </location>
</feature>
<reference evidence="2 3" key="1">
    <citation type="submission" date="2018-06" db="EMBL/GenBank/DDBJ databases">
        <title>Draft genome sequence of Modestobacter versicolor CP153-2.</title>
        <authorList>
            <person name="Gundlapally S.R."/>
        </authorList>
    </citation>
    <scope>NUCLEOTIDE SEQUENCE [LARGE SCALE GENOMIC DNA]</scope>
    <source>
        <strain evidence="2 3">CP153-2</strain>
    </source>
</reference>